<organism evidence="2 3">
    <name type="scientific">Brachybacterium aquaticum</name>
    <dbReference type="NCBI Taxonomy" id="1432564"/>
    <lineage>
        <taxon>Bacteria</taxon>
        <taxon>Bacillati</taxon>
        <taxon>Actinomycetota</taxon>
        <taxon>Actinomycetes</taxon>
        <taxon>Micrococcales</taxon>
        <taxon>Dermabacteraceae</taxon>
        <taxon>Brachybacterium</taxon>
    </lineage>
</organism>
<dbReference type="AlphaFoldDB" id="A0A841AFF6"/>
<protein>
    <recommendedName>
        <fullName evidence="1">DUF4439 domain-containing protein</fullName>
    </recommendedName>
</protein>
<name>A0A841AFF6_9MICO</name>
<reference evidence="2 3" key="1">
    <citation type="submission" date="2020-08" db="EMBL/GenBank/DDBJ databases">
        <title>Sequencing the genomes of 1000 actinobacteria strains.</title>
        <authorList>
            <person name="Klenk H.-P."/>
        </authorList>
    </citation>
    <scope>NUCLEOTIDE SEQUENCE [LARGE SCALE GENOMIC DNA]</scope>
    <source>
        <strain evidence="2 3">DSM 28796</strain>
    </source>
</reference>
<dbReference type="InterPro" id="IPR012347">
    <property type="entry name" value="Ferritin-like"/>
</dbReference>
<feature type="domain" description="DUF4439" evidence="1">
    <location>
        <begin position="241"/>
        <end position="367"/>
    </location>
</feature>
<keyword evidence="3" id="KW-1185">Reference proteome</keyword>
<dbReference type="InterPro" id="IPR009078">
    <property type="entry name" value="Ferritin-like_SF"/>
</dbReference>
<dbReference type="Proteomes" id="UP000588158">
    <property type="component" value="Unassembled WGS sequence"/>
</dbReference>
<evidence type="ECO:0000313" key="3">
    <source>
        <dbReference type="Proteomes" id="UP000588158"/>
    </source>
</evidence>
<dbReference type="InterPro" id="IPR029447">
    <property type="entry name" value="DUF4439"/>
</dbReference>
<proteinExistence type="predicted"/>
<comment type="caution">
    <text evidence="2">The sequence shown here is derived from an EMBL/GenBank/DDBJ whole genome shotgun (WGS) entry which is preliminary data.</text>
</comment>
<gene>
    <name evidence="2" type="ORF">HNR70_001868</name>
</gene>
<dbReference type="EMBL" id="JACHLZ010000001">
    <property type="protein sequence ID" value="MBB5832055.1"/>
    <property type="molecule type" value="Genomic_DNA"/>
</dbReference>
<dbReference type="Gene3D" id="1.20.1260.10">
    <property type="match status" value="1"/>
</dbReference>
<dbReference type="Pfam" id="PF14530">
    <property type="entry name" value="DUF4439"/>
    <property type="match status" value="1"/>
</dbReference>
<evidence type="ECO:0000259" key="1">
    <source>
        <dbReference type="Pfam" id="PF14530"/>
    </source>
</evidence>
<accession>A0A841AFF6</accession>
<sequence length="370" mass="37695">MPVPSPSPAVPPCPSRRTVLRATLGTLGAGLLGTEALTACGPVALGGPEEYTPPPPGIDDLYRNDLLALLDRAIAGADALLAAQGGGASDGGGDDGAIGAEASLTSALSALTTALPVQRDALLTGAQQEREAEAAEDPGAEEDVVPVPVEVPGDIPALLAVLVELRDLAADGARQVSGSLARPLVAVAARTAWSARRLQTASGQGEVSPSPVAADLVPQRDVPQTDPPSVGAQEDYFSSLERAQQEEWYAGYVHEVLAARTDGDQRTARLDEAELHRTRAAELAGYAEEDGGPVVVREAVYALPGGTLDDATAALLPARLAQGLLVDHTALVGAAPFERRALSIAAALAEAELLAGLVDGMDPLPGLVAE</sequence>
<evidence type="ECO:0000313" key="2">
    <source>
        <dbReference type="EMBL" id="MBB5832055.1"/>
    </source>
</evidence>
<dbReference type="SUPFAM" id="SSF47240">
    <property type="entry name" value="Ferritin-like"/>
    <property type="match status" value="1"/>
</dbReference>
<dbReference type="RefSeq" id="WP_312857624.1">
    <property type="nucleotide sequence ID" value="NZ_JACHLZ010000001.1"/>
</dbReference>